<dbReference type="EMBL" id="UINC01131420">
    <property type="protein sequence ID" value="SVD13118.1"/>
    <property type="molecule type" value="Genomic_DNA"/>
</dbReference>
<evidence type="ECO:0000313" key="1">
    <source>
        <dbReference type="EMBL" id="SVD13118.1"/>
    </source>
</evidence>
<protein>
    <submittedName>
        <fullName evidence="1">Uncharacterized protein</fullName>
    </submittedName>
</protein>
<sequence length="44" mass="4980">NNAETDKTDLIKLVPRGGRKPLNFYEPNLGLKNSIEPFLKLTSH</sequence>
<dbReference type="AlphaFoldDB" id="A0A382SVB8"/>
<organism evidence="1">
    <name type="scientific">marine metagenome</name>
    <dbReference type="NCBI Taxonomy" id="408172"/>
    <lineage>
        <taxon>unclassified sequences</taxon>
        <taxon>metagenomes</taxon>
        <taxon>ecological metagenomes</taxon>
    </lineage>
</organism>
<accession>A0A382SVB8</accession>
<reference evidence="1" key="1">
    <citation type="submission" date="2018-05" db="EMBL/GenBank/DDBJ databases">
        <authorList>
            <person name="Lanie J.A."/>
            <person name="Ng W.-L."/>
            <person name="Kazmierczak K.M."/>
            <person name="Andrzejewski T.M."/>
            <person name="Davidsen T.M."/>
            <person name="Wayne K.J."/>
            <person name="Tettelin H."/>
            <person name="Glass J.I."/>
            <person name="Rusch D."/>
            <person name="Podicherti R."/>
            <person name="Tsui H.-C.T."/>
            <person name="Winkler M.E."/>
        </authorList>
    </citation>
    <scope>NUCLEOTIDE SEQUENCE</scope>
</reference>
<proteinExistence type="predicted"/>
<feature type="non-terminal residue" evidence="1">
    <location>
        <position position="1"/>
    </location>
</feature>
<gene>
    <name evidence="1" type="ORF">METZ01_LOCUS365972</name>
</gene>
<name>A0A382SVB8_9ZZZZ</name>